<evidence type="ECO:0000256" key="3">
    <source>
        <dbReference type="SAM" id="MobiDB-lite"/>
    </source>
</evidence>
<dbReference type="GO" id="GO:0015629">
    <property type="term" value="C:actin cytoskeleton"/>
    <property type="evidence" value="ECO:0007669"/>
    <property type="project" value="TreeGrafter"/>
</dbReference>
<feature type="region of interest" description="Disordered" evidence="3">
    <location>
        <begin position="612"/>
        <end position="634"/>
    </location>
</feature>
<evidence type="ECO:0000259" key="4">
    <source>
        <dbReference type="Pfam" id="PF00626"/>
    </source>
</evidence>
<evidence type="ECO:0000313" key="6">
    <source>
        <dbReference type="Proteomes" id="UP000324632"/>
    </source>
</evidence>
<comment type="similarity">
    <text evidence="1">Belongs to the villin/gelsolin family.</text>
</comment>
<accession>A0A5A9N6A2</accession>
<feature type="region of interest" description="Disordered" evidence="3">
    <location>
        <begin position="24"/>
        <end position="79"/>
    </location>
</feature>
<feature type="compositionally biased region" description="Basic and acidic residues" evidence="3">
    <location>
        <begin position="388"/>
        <end position="417"/>
    </location>
</feature>
<keyword evidence="6" id="KW-1185">Reference proteome</keyword>
<dbReference type="SUPFAM" id="SSF55753">
    <property type="entry name" value="Actin depolymerizing proteins"/>
    <property type="match status" value="5"/>
</dbReference>
<dbReference type="Pfam" id="PF00626">
    <property type="entry name" value="Gelsolin"/>
    <property type="match status" value="1"/>
</dbReference>
<feature type="compositionally biased region" description="Polar residues" evidence="3">
    <location>
        <begin position="221"/>
        <end position="234"/>
    </location>
</feature>
<feature type="compositionally biased region" description="Basic and acidic residues" evidence="3">
    <location>
        <begin position="195"/>
        <end position="206"/>
    </location>
</feature>
<dbReference type="Gene3D" id="1.10.950.10">
    <property type="entry name" value="Villin headpiece domain"/>
    <property type="match status" value="1"/>
</dbReference>
<proteinExistence type="inferred from homology"/>
<dbReference type="GO" id="GO:0051015">
    <property type="term" value="F:actin filament binding"/>
    <property type="evidence" value="ECO:0007669"/>
    <property type="project" value="InterPro"/>
</dbReference>
<evidence type="ECO:0000256" key="2">
    <source>
        <dbReference type="ARBA" id="ARBA00023203"/>
    </source>
</evidence>
<dbReference type="Proteomes" id="UP000324632">
    <property type="component" value="Chromosome 21"/>
</dbReference>
<feature type="compositionally biased region" description="Polar residues" evidence="3">
    <location>
        <begin position="418"/>
        <end position="428"/>
    </location>
</feature>
<feature type="domain" description="Gelsolin-like" evidence="4">
    <location>
        <begin position="739"/>
        <end position="788"/>
    </location>
</feature>
<dbReference type="SMART" id="SM00262">
    <property type="entry name" value="GEL"/>
    <property type="match status" value="4"/>
</dbReference>
<keyword evidence="2" id="KW-0009">Actin-binding</keyword>
<dbReference type="GO" id="GO:0008154">
    <property type="term" value="P:actin polymerization or depolymerization"/>
    <property type="evidence" value="ECO:0007669"/>
    <property type="project" value="TreeGrafter"/>
</dbReference>
<dbReference type="InterPro" id="IPR007123">
    <property type="entry name" value="Gelsolin-like_dom"/>
</dbReference>
<name>A0A5A9N6A2_9TELE</name>
<feature type="region of interest" description="Disordered" evidence="3">
    <location>
        <begin position="379"/>
        <end position="463"/>
    </location>
</feature>
<gene>
    <name evidence="5" type="ORF">E1301_Tti004284</name>
</gene>
<protein>
    <submittedName>
        <fullName evidence="5">Supervillin Archvillin p205/p250</fullName>
    </submittedName>
</protein>
<evidence type="ECO:0000256" key="1">
    <source>
        <dbReference type="ARBA" id="ARBA00008418"/>
    </source>
</evidence>
<dbReference type="PANTHER" id="PTHR11977:SF119">
    <property type="entry name" value="SUPERVILLIN ISOFORM X1"/>
    <property type="match status" value="1"/>
</dbReference>
<feature type="compositionally biased region" description="Basic and acidic residues" evidence="3">
    <location>
        <begin position="40"/>
        <end position="54"/>
    </location>
</feature>
<dbReference type="InterPro" id="IPR036886">
    <property type="entry name" value="Villin_headpiece_dom_sf"/>
</dbReference>
<feature type="compositionally biased region" description="Polar residues" evidence="3">
    <location>
        <begin position="619"/>
        <end position="632"/>
    </location>
</feature>
<dbReference type="GO" id="GO:0051016">
    <property type="term" value="P:barbed-end actin filament capping"/>
    <property type="evidence" value="ECO:0007669"/>
    <property type="project" value="TreeGrafter"/>
</dbReference>
<dbReference type="SUPFAM" id="SSF47050">
    <property type="entry name" value="VHP, Villin headpiece domain"/>
    <property type="match status" value="1"/>
</dbReference>
<dbReference type="GO" id="GO:0051014">
    <property type="term" value="P:actin filament severing"/>
    <property type="evidence" value="ECO:0007669"/>
    <property type="project" value="TreeGrafter"/>
</dbReference>
<feature type="region of interest" description="Disordered" evidence="3">
    <location>
        <begin position="189"/>
        <end position="243"/>
    </location>
</feature>
<dbReference type="Gene3D" id="3.40.20.10">
    <property type="entry name" value="Severin"/>
    <property type="match status" value="5"/>
</dbReference>
<dbReference type="InterPro" id="IPR029006">
    <property type="entry name" value="ADF-H/Gelsolin-like_dom_sf"/>
</dbReference>
<dbReference type="GO" id="GO:0005546">
    <property type="term" value="F:phosphatidylinositol-4,5-bisphosphate binding"/>
    <property type="evidence" value="ECO:0007669"/>
    <property type="project" value="TreeGrafter"/>
</dbReference>
<dbReference type="EMBL" id="SOYY01000021">
    <property type="protein sequence ID" value="KAA0705522.1"/>
    <property type="molecule type" value="Genomic_DNA"/>
</dbReference>
<dbReference type="InterPro" id="IPR007122">
    <property type="entry name" value="Villin/Gelsolin"/>
</dbReference>
<sequence length="1441" mass="160429">MESLAQESRAERIARYKAERRRELAERYGNQDEELPSKWSRREREERGFRDSTCADRSGSEAINGGMRKNGRKPLEEKQVSTKVSNGCRNNASVENIHQNSVQLGAKGMFRFNQLQKGVAGVPDATCPEILQGAAKLANVSVLSPLQHARYMTATVDVKTDDRAKMSVAAKMSLFKELEKTASPEVSSLLKPRSSFHERRTRRGNDNRALTQPITFGETVTAASPQSGESNPQTELEVEDDASSKLSMSEKLALFNKLSQPILGAAGSPKGDGGSLEAGERRRLKGARYRTQPITIDEVNLLQKGPVQLPHLHLSAHLSDRQQALSINLKPSEVALNSTQEPESSYELTTGPSQQPTEECSSKNALHRGTEIKGILKKSSSAGAVWRGETKDCDELNGHDQEQNEGEMREMNEERRTSVSPVDSSVASLSGAPWRQRARKDSGASSVRTRRSVPKPEGRLSLPEKMLAQAQIMKHSGSSSVSDRLMDSGATEEEEEKMGVEARCNMTVSSDGLQDEAVSTIDSTLQSQLWEPVFSSVYSRCNSTPQYVMCFNERSLSYEAQEVSSPSQSQSHVKGRVKANCEEEDSAKLVPTETQIIFPDDFRSSPQCASEITKEDMSSEPSSLPACQTSGGDTEPDLSTLCQTNTPILSSAVAEHRRSVRPSRRTQGSRNPLRALAAREDIQQDFMQHEDNSQMENNSEAMKNSNCSTTDVTSCCKVGRPTVPYTKLMLIQVKGWRQVQVRLVEPVSRSLNSGDCFLLVTPSHCFLWTGKFSNTVEREKASELASLIVTQRDLGCQATGIIHLDEGPDGAADDEDFEKAISESNCIYSLQGDRLRPHEQGWASIPHLTLLDSSQTLLFDFGSELYLWHGKDVGPSERKVSLQLAQQVWDGAYDYSSCRINPLNPSGGHNLKQGIGRPDWAIFGRVFDQNETVLFKEKFADSFEQTRTSKNHIALSIQEEVQTPLLESSSPPMLVEQWSCDAKALLGGACSSNLSQVILDGVDVGRGRDLVTLSNGRQAELRTVALKTWLVLEGEEREVDPESFGQFHEDHTYAIHWTYCLVTVVDQTTDEQEKSVLFIWKGRHSSISGRDLSSSLTKQCSPQVFVKEGEELPCFLQLFQGRMVIHRQQSSRDVGGWRMFCVRGDVPVEGSLLEVEPVCSSLRSRGSLLLLNGQQGAINLWHGCKAHTQARQVAKQTVQHLKETCPPEFGLKTDSFLNVQEVEEGKEPAGFWNAIGPQDRKSYDCMLQDPGKFNFTPRLFHLSAQSGLFKGVELISTSHVKGVVKAMPFLQDKLYDVPHPALCLLDNFLEVYLWQSSETAASLRPHWDKERKCAMETALQYCRERNPRRPPMAYLIDEGVEPLTFTNIFPSWEMRPTQEVQDCVVCKKLTLVQDALANLNRTQYPLNDLLRRPLPEGVDPLHLENYLSQNDFKSKKSQIAA</sequence>
<organism evidence="5 6">
    <name type="scientific">Triplophysa tibetana</name>
    <dbReference type="NCBI Taxonomy" id="1572043"/>
    <lineage>
        <taxon>Eukaryota</taxon>
        <taxon>Metazoa</taxon>
        <taxon>Chordata</taxon>
        <taxon>Craniata</taxon>
        <taxon>Vertebrata</taxon>
        <taxon>Euteleostomi</taxon>
        <taxon>Actinopterygii</taxon>
        <taxon>Neopterygii</taxon>
        <taxon>Teleostei</taxon>
        <taxon>Ostariophysi</taxon>
        <taxon>Cypriniformes</taxon>
        <taxon>Nemacheilidae</taxon>
        <taxon>Triplophysa</taxon>
    </lineage>
</organism>
<dbReference type="GO" id="GO:0005737">
    <property type="term" value="C:cytoplasm"/>
    <property type="evidence" value="ECO:0007669"/>
    <property type="project" value="TreeGrafter"/>
</dbReference>
<feature type="region of interest" description="Disordered" evidence="3">
    <location>
        <begin position="335"/>
        <end position="363"/>
    </location>
</feature>
<comment type="caution">
    <text evidence="5">The sequence shown here is derived from an EMBL/GenBank/DDBJ whole genome shotgun (WGS) entry which is preliminary data.</text>
</comment>
<reference evidence="5 6" key="1">
    <citation type="journal article" date="2019" name="Mol. Ecol. Resour.">
        <title>Chromosome-level genome assembly of Triplophysa tibetana, a fish adapted to the harsh high-altitude environment of the Tibetan Plateau.</title>
        <authorList>
            <person name="Yang X."/>
            <person name="Liu H."/>
            <person name="Ma Z."/>
            <person name="Zou Y."/>
            <person name="Zou M."/>
            <person name="Mao Y."/>
            <person name="Li X."/>
            <person name="Wang H."/>
            <person name="Chen T."/>
            <person name="Wang W."/>
            <person name="Yang R."/>
        </authorList>
    </citation>
    <scope>NUCLEOTIDE SEQUENCE [LARGE SCALE GENOMIC DNA]</scope>
    <source>
        <strain evidence="5">TTIB1903HZAU</strain>
        <tissue evidence="5">Muscle</tissue>
    </source>
</reference>
<dbReference type="PRINTS" id="PR00597">
    <property type="entry name" value="GELSOLIN"/>
</dbReference>
<evidence type="ECO:0000313" key="5">
    <source>
        <dbReference type="EMBL" id="KAA0705522.1"/>
    </source>
</evidence>
<dbReference type="PANTHER" id="PTHR11977">
    <property type="entry name" value="VILLIN"/>
    <property type="match status" value="1"/>
</dbReference>